<dbReference type="InterPro" id="IPR007062">
    <property type="entry name" value="PPI-2"/>
</dbReference>
<name>B4PDX0_DROYA</name>
<evidence type="ECO:0000313" key="3">
    <source>
        <dbReference type="EMBL" id="EDW93966.1"/>
    </source>
</evidence>
<feature type="compositionally biased region" description="Basic and acidic residues" evidence="2">
    <location>
        <begin position="161"/>
        <end position="172"/>
    </location>
</feature>
<dbReference type="PANTHER" id="PTHR12398:SF20">
    <property type="entry name" value="PROTEIN PHOSPHATASE 1 REGULATORY INHIBITOR SUBUNIT 2"/>
    <property type="match status" value="1"/>
</dbReference>
<reference evidence="3 4" key="1">
    <citation type="journal article" date="2007" name="Nature">
        <title>Evolution of genes and genomes on the Drosophila phylogeny.</title>
        <authorList>
            <consortium name="Drosophila 12 Genomes Consortium"/>
            <person name="Clark A.G."/>
            <person name="Eisen M.B."/>
            <person name="Smith D.R."/>
            <person name="Bergman C.M."/>
            <person name="Oliver B."/>
            <person name="Markow T.A."/>
            <person name="Kaufman T.C."/>
            <person name="Kellis M."/>
            <person name="Gelbart W."/>
            <person name="Iyer V.N."/>
            <person name="Pollard D.A."/>
            <person name="Sackton T.B."/>
            <person name="Larracuente A.M."/>
            <person name="Singh N.D."/>
            <person name="Abad J.P."/>
            <person name="Abt D.N."/>
            <person name="Adryan B."/>
            <person name="Aguade M."/>
            <person name="Akashi H."/>
            <person name="Anderson W.W."/>
            <person name="Aquadro C.F."/>
            <person name="Ardell D.H."/>
            <person name="Arguello R."/>
            <person name="Artieri C.G."/>
            <person name="Barbash D.A."/>
            <person name="Barker D."/>
            <person name="Barsanti P."/>
            <person name="Batterham P."/>
            <person name="Batzoglou S."/>
            <person name="Begun D."/>
            <person name="Bhutkar A."/>
            <person name="Blanco E."/>
            <person name="Bosak S.A."/>
            <person name="Bradley R.K."/>
            <person name="Brand A.D."/>
            <person name="Brent M.R."/>
            <person name="Brooks A.N."/>
            <person name="Brown R.H."/>
            <person name="Butlin R.K."/>
            <person name="Caggese C."/>
            <person name="Calvi B.R."/>
            <person name="Bernardo de Carvalho A."/>
            <person name="Caspi A."/>
            <person name="Castrezana S."/>
            <person name="Celniker S.E."/>
            <person name="Chang J.L."/>
            <person name="Chapple C."/>
            <person name="Chatterji S."/>
            <person name="Chinwalla A."/>
            <person name="Civetta A."/>
            <person name="Clifton S.W."/>
            <person name="Comeron J.M."/>
            <person name="Costello J.C."/>
            <person name="Coyne J.A."/>
            <person name="Daub J."/>
            <person name="David R.G."/>
            <person name="Delcher A.L."/>
            <person name="Delehaunty K."/>
            <person name="Do C.B."/>
            <person name="Ebling H."/>
            <person name="Edwards K."/>
            <person name="Eickbush T."/>
            <person name="Evans J.D."/>
            <person name="Filipski A."/>
            <person name="Findeiss S."/>
            <person name="Freyhult E."/>
            <person name="Fulton L."/>
            <person name="Fulton R."/>
            <person name="Garcia A.C."/>
            <person name="Gardiner A."/>
            <person name="Garfield D.A."/>
            <person name="Garvin B.E."/>
            <person name="Gibson G."/>
            <person name="Gilbert D."/>
            <person name="Gnerre S."/>
            <person name="Godfrey J."/>
            <person name="Good R."/>
            <person name="Gotea V."/>
            <person name="Gravely B."/>
            <person name="Greenberg A.J."/>
            <person name="Griffiths-Jones S."/>
            <person name="Gross S."/>
            <person name="Guigo R."/>
            <person name="Gustafson E.A."/>
            <person name="Haerty W."/>
            <person name="Hahn M.W."/>
            <person name="Halligan D.L."/>
            <person name="Halpern A.L."/>
            <person name="Halter G.M."/>
            <person name="Han M.V."/>
            <person name="Heger A."/>
            <person name="Hillier L."/>
            <person name="Hinrichs A.S."/>
            <person name="Holmes I."/>
            <person name="Hoskins R.A."/>
            <person name="Hubisz M.J."/>
            <person name="Hultmark D."/>
            <person name="Huntley M.A."/>
            <person name="Jaffe D.B."/>
            <person name="Jagadeeshan S."/>
            <person name="Jeck W.R."/>
            <person name="Johnson J."/>
            <person name="Jones C.D."/>
            <person name="Jordan W.C."/>
            <person name="Karpen G.H."/>
            <person name="Kataoka E."/>
            <person name="Keightley P.D."/>
            <person name="Kheradpour P."/>
            <person name="Kirkness E.F."/>
            <person name="Koerich L.B."/>
            <person name="Kristiansen K."/>
            <person name="Kudrna D."/>
            <person name="Kulathinal R.J."/>
            <person name="Kumar S."/>
            <person name="Kwok R."/>
            <person name="Lander E."/>
            <person name="Langley C.H."/>
            <person name="Lapoint R."/>
            <person name="Lazzaro B.P."/>
            <person name="Lee S.J."/>
            <person name="Levesque L."/>
            <person name="Li R."/>
            <person name="Lin C.F."/>
            <person name="Lin M.F."/>
            <person name="Lindblad-Toh K."/>
            <person name="Llopart A."/>
            <person name="Long M."/>
            <person name="Low L."/>
            <person name="Lozovsky E."/>
            <person name="Lu J."/>
            <person name="Luo M."/>
            <person name="Machado C.A."/>
            <person name="Makalowski W."/>
            <person name="Marzo M."/>
            <person name="Matsuda M."/>
            <person name="Matzkin L."/>
            <person name="McAllister B."/>
            <person name="McBride C.S."/>
            <person name="McKernan B."/>
            <person name="McKernan K."/>
            <person name="Mendez-Lago M."/>
            <person name="Minx P."/>
            <person name="Mollenhauer M.U."/>
            <person name="Montooth K."/>
            <person name="Mount S.M."/>
            <person name="Mu X."/>
            <person name="Myers E."/>
            <person name="Negre B."/>
            <person name="Newfeld S."/>
            <person name="Nielsen R."/>
            <person name="Noor M.A."/>
            <person name="O'Grady P."/>
            <person name="Pachter L."/>
            <person name="Papaceit M."/>
            <person name="Parisi M.J."/>
            <person name="Parisi M."/>
            <person name="Parts L."/>
            <person name="Pedersen J.S."/>
            <person name="Pesole G."/>
            <person name="Phillippy A.M."/>
            <person name="Ponting C.P."/>
            <person name="Pop M."/>
            <person name="Porcelli D."/>
            <person name="Powell J.R."/>
            <person name="Prohaska S."/>
            <person name="Pruitt K."/>
            <person name="Puig M."/>
            <person name="Quesneville H."/>
            <person name="Ram K.R."/>
            <person name="Rand D."/>
            <person name="Rasmussen M.D."/>
            <person name="Reed L.K."/>
            <person name="Reenan R."/>
            <person name="Reily A."/>
            <person name="Remington K.A."/>
            <person name="Rieger T.T."/>
            <person name="Ritchie M.G."/>
            <person name="Robin C."/>
            <person name="Rogers Y.H."/>
            <person name="Rohde C."/>
            <person name="Rozas J."/>
            <person name="Rubenfield M.J."/>
            <person name="Ruiz A."/>
            <person name="Russo S."/>
            <person name="Salzberg S.L."/>
            <person name="Sanchez-Gracia A."/>
            <person name="Saranga D.J."/>
            <person name="Sato H."/>
            <person name="Schaeffer S.W."/>
            <person name="Schatz M.C."/>
            <person name="Schlenke T."/>
            <person name="Schwartz R."/>
            <person name="Segarra C."/>
            <person name="Singh R.S."/>
            <person name="Sirot L."/>
            <person name="Sirota M."/>
            <person name="Sisneros N.B."/>
            <person name="Smith C.D."/>
            <person name="Smith T.F."/>
            <person name="Spieth J."/>
            <person name="Stage D.E."/>
            <person name="Stark A."/>
            <person name="Stephan W."/>
            <person name="Strausberg R.L."/>
            <person name="Strempel S."/>
            <person name="Sturgill D."/>
            <person name="Sutton G."/>
            <person name="Sutton G.G."/>
            <person name="Tao W."/>
            <person name="Teichmann S."/>
            <person name="Tobari Y.N."/>
            <person name="Tomimura Y."/>
            <person name="Tsolas J.M."/>
            <person name="Valente V.L."/>
            <person name="Venter E."/>
            <person name="Venter J.C."/>
            <person name="Vicario S."/>
            <person name="Vieira F.G."/>
            <person name="Vilella A.J."/>
            <person name="Villasante A."/>
            <person name="Walenz B."/>
            <person name="Wang J."/>
            <person name="Wasserman M."/>
            <person name="Watts T."/>
            <person name="Wilson D."/>
            <person name="Wilson R.K."/>
            <person name="Wing R.A."/>
            <person name="Wolfner M.F."/>
            <person name="Wong A."/>
            <person name="Wong G.K."/>
            <person name="Wu C.I."/>
            <person name="Wu G."/>
            <person name="Yamamoto D."/>
            <person name="Yang H.P."/>
            <person name="Yang S.P."/>
            <person name="Yorke J.A."/>
            <person name="Yoshida K."/>
            <person name="Zdobnov E."/>
            <person name="Zhang P."/>
            <person name="Zhang Y."/>
            <person name="Zimin A.V."/>
            <person name="Baldwin J."/>
            <person name="Abdouelleil A."/>
            <person name="Abdulkadir J."/>
            <person name="Abebe A."/>
            <person name="Abera B."/>
            <person name="Abreu J."/>
            <person name="Acer S.C."/>
            <person name="Aftuck L."/>
            <person name="Alexander A."/>
            <person name="An P."/>
            <person name="Anderson E."/>
            <person name="Anderson S."/>
            <person name="Arachi H."/>
            <person name="Azer M."/>
            <person name="Bachantsang P."/>
            <person name="Barry A."/>
            <person name="Bayul T."/>
            <person name="Berlin A."/>
            <person name="Bessette D."/>
            <person name="Bloom T."/>
            <person name="Blye J."/>
            <person name="Boguslavskiy L."/>
            <person name="Bonnet C."/>
            <person name="Boukhgalter B."/>
            <person name="Bourzgui I."/>
            <person name="Brown A."/>
            <person name="Cahill P."/>
            <person name="Channer S."/>
            <person name="Cheshatsang Y."/>
            <person name="Chuda L."/>
            <person name="Citroen M."/>
            <person name="Collymore A."/>
            <person name="Cooke P."/>
            <person name="Costello M."/>
            <person name="D'Aco K."/>
            <person name="Daza R."/>
            <person name="De Haan G."/>
            <person name="DeGray S."/>
            <person name="DeMaso C."/>
            <person name="Dhargay N."/>
            <person name="Dooley K."/>
            <person name="Dooley E."/>
            <person name="Doricent M."/>
            <person name="Dorje P."/>
            <person name="Dorjee K."/>
            <person name="Dupes A."/>
            <person name="Elong R."/>
            <person name="Falk J."/>
            <person name="Farina A."/>
            <person name="Faro S."/>
            <person name="Ferguson D."/>
            <person name="Fisher S."/>
            <person name="Foley C.D."/>
            <person name="Franke A."/>
            <person name="Friedrich D."/>
            <person name="Gadbois L."/>
            <person name="Gearin G."/>
            <person name="Gearin C.R."/>
            <person name="Giannoukos G."/>
            <person name="Goode T."/>
            <person name="Graham J."/>
            <person name="Grandbois E."/>
            <person name="Grewal S."/>
            <person name="Gyaltsen K."/>
            <person name="Hafez N."/>
            <person name="Hagos B."/>
            <person name="Hall J."/>
            <person name="Henson C."/>
            <person name="Hollinger A."/>
            <person name="Honan T."/>
            <person name="Huard M.D."/>
            <person name="Hughes L."/>
            <person name="Hurhula B."/>
            <person name="Husby M.E."/>
            <person name="Kamat A."/>
            <person name="Kanga B."/>
            <person name="Kashin S."/>
            <person name="Khazanovich D."/>
            <person name="Kisner P."/>
            <person name="Lance K."/>
            <person name="Lara M."/>
            <person name="Lee W."/>
            <person name="Lennon N."/>
            <person name="Letendre F."/>
            <person name="LeVine R."/>
            <person name="Lipovsky A."/>
            <person name="Liu X."/>
            <person name="Liu J."/>
            <person name="Liu S."/>
            <person name="Lokyitsang T."/>
            <person name="Lokyitsang Y."/>
            <person name="Lubonja R."/>
            <person name="Lui A."/>
            <person name="MacDonald P."/>
            <person name="Magnisalis V."/>
            <person name="Maru K."/>
            <person name="Matthews C."/>
            <person name="McCusker W."/>
            <person name="McDonough S."/>
            <person name="Mehta T."/>
            <person name="Meldrim J."/>
            <person name="Meneus L."/>
            <person name="Mihai O."/>
            <person name="Mihalev A."/>
            <person name="Mihova T."/>
            <person name="Mittelman R."/>
            <person name="Mlenga V."/>
            <person name="Montmayeur A."/>
            <person name="Mulrain L."/>
            <person name="Navidi A."/>
            <person name="Naylor J."/>
            <person name="Negash T."/>
            <person name="Nguyen T."/>
            <person name="Nguyen N."/>
            <person name="Nicol R."/>
            <person name="Norbu C."/>
            <person name="Norbu N."/>
            <person name="Novod N."/>
            <person name="O'Neill B."/>
            <person name="Osman S."/>
            <person name="Markiewicz E."/>
            <person name="Oyono O.L."/>
            <person name="Patti C."/>
            <person name="Phunkhang P."/>
            <person name="Pierre F."/>
            <person name="Priest M."/>
            <person name="Raghuraman S."/>
            <person name="Rege F."/>
            <person name="Reyes R."/>
            <person name="Rise C."/>
            <person name="Rogov P."/>
            <person name="Ross K."/>
            <person name="Ryan E."/>
            <person name="Settipalli S."/>
            <person name="Shea T."/>
            <person name="Sherpa N."/>
            <person name="Shi L."/>
            <person name="Shih D."/>
            <person name="Sparrow T."/>
            <person name="Spaulding J."/>
            <person name="Stalker J."/>
            <person name="Stange-Thomann N."/>
            <person name="Stavropoulos S."/>
            <person name="Stone C."/>
            <person name="Strader C."/>
            <person name="Tesfaye S."/>
            <person name="Thomson T."/>
            <person name="Thoulutsang Y."/>
            <person name="Thoulutsang D."/>
            <person name="Topham K."/>
            <person name="Topping I."/>
            <person name="Tsamla T."/>
            <person name="Vassiliev H."/>
            <person name="Vo A."/>
            <person name="Wangchuk T."/>
            <person name="Wangdi T."/>
            <person name="Weiand M."/>
            <person name="Wilkinson J."/>
            <person name="Wilson A."/>
            <person name="Yadav S."/>
            <person name="Young G."/>
            <person name="Yu Q."/>
            <person name="Zembek L."/>
            <person name="Zhong D."/>
            <person name="Zimmer A."/>
            <person name="Zwirko Z."/>
            <person name="Jaffe D.B."/>
            <person name="Alvarez P."/>
            <person name="Brockman W."/>
            <person name="Butler J."/>
            <person name="Chin C."/>
            <person name="Gnerre S."/>
            <person name="Grabherr M."/>
            <person name="Kleber M."/>
            <person name="Mauceli E."/>
            <person name="MacCallum I."/>
        </authorList>
    </citation>
    <scope>NUCLEOTIDE SEQUENCE [LARGE SCALE GENOMIC DNA]</scope>
    <source>
        <strain evidence="4">Tai18E2 / Tucson 14021-0261.01</strain>
    </source>
</reference>
<dbReference type="HOGENOM" id="CLU_875155_0_0_1"/>
<dbReference type="OMA" id="KWDESSI"/>
<keyword evidence="4" id="KW-1185">Reference proteome</keyword>
<feature type="compositionally biased region" description="Basic and acidic residues" evidence="2">
    <location>
        <begin position="224"/>
        <end position="248"/>
    </location>
</feature>
<feature type="compositionally biased region" description="Acidic residues" evidence="2">
    <location>
        <begin position="256"/>
        <end position="265"/>
    </location>
</feature>
<evidence type="ECO:0000256" key="2">
    <source>
        <dbReference type="SAM" id="MobiDB-lite"/>
    </source>
</evidence>
<comment type="similarity">
    <text evidence="1">Belongs to the protein phosphatase inhibitor 2 family.</text>
</comment>
<dbReference type="GO" id="GO:0004864">
    <property type="term" value="F:protein phosphatase inhibitor activity"/>
    <property type="evidence" value="ECO:0007669"/>
    <property type="project" value="EnsemblMetazoa"/>
</dbReference>
<dbReference type="eggNOG" id="KOG4041">
    <property type="taxonomic scope" value="Eukaryota"/>
</dbReference>
<dbReference type="KEGG" id="dya:Dyak_GE20298"/>
<gene>
    <name evidence="3" type="primary">Dyak\GE20298</name>
    <name evidence="3" type="synonym">dyak_GLEANR_4140</name>
    <name evidence="3" type="synonym">GE20298</name>
    <name evidence="3" type="ORF">Dyak_GE20298</name>
</gene>
<dbReference type="EMBL" id="CM000159">
    <property type="protein sequence ID" value="EDW93966.1"/>
    <property type="molecule type" value="Genomic_DNA"/>
</dbReference>
<organism evidence="3 4">
    <name type="scientific">Drosophila yakuba</name>
    <name type="common">Fruit fly</name>
    <dbReference type="NCBI Taxonomy" id="7245"/>
    <lineage>
        <taxon>Eukaryota</taxon>
        <taxon>Metazoa</taxon>
        <taxon>Ecdysozoa</taxon>
        <taxon>Arthropoda</taxon>
        <taxon>Hexapoda</taxon>
        <taxon>Insecta</taxon>
        <taxon>Pterygota</taxon>
        <taxon>Neoptera</taxon>
        <taxon>Endopterygota</taxon>
        <taxon>Diptera</taxon>
        <taxon>Brachycera</taxon>
        <taxon>Muscomorpha</taxon>
        <taxon>Ephydroidea</taxon>
        <taxon>Drosophilidae</taxon>
        <taxon>Drosophila</taxon>
        <taxon>Sophophora</taxon>
    </lineage>
</organism>
<protein>
    <submittedName>
        <fullName evidence="3">Uncharacterized protein, isoform A</fullName>
    </submittedName>
</protein>
<sequence>MEALKHVEVKAEATKASNGQWGVAGGLLAAVAAQWVAMSTPPRARGFGATCAIIILRTSRLQCLLFGYCRRDSRLTSSSSSSNRNNSNRNNNIQIHEIINDSPSPPDVTQIPRMQNNPSPQLPCKGILKTSRSFDKSGASFRKSAKFDELNVMQTFHPADKDYGHMKIDEPKTPYNYTEGFDENRDELDTELLVEKLRIAANTQPSIESIEDEGSSGDDQPLSEEERQRRREFERRRKAHYREFEAVKLARKLIQEEDDDDDDEDKGAASRPSGSAQGASSSGRYASSSAKKSSSQADSSTSPSTSAGQNMDLEPSNN</sequence>
<feature type="region of interest" description="Disordered" evidence="2">
    <location>
        <begin position="204"/>
        <end position="318"/>
    </location>
</feature>
<evidence type="ECO:0000313" key="4">
    <source>
        <dbReference type="Proteomes" id="UP000002282"/>
    </source>
</evidence>
<dbReference type="GO" id="GO:0008157">
    <property type="term" value="F:protein phosphatase 1 binding"/>
    <property type="evidence" value="ECO:0007669"/>
    <property type="project" value="EnsemblMetazoa"/>
</dbReference>
<reference evidence="3 4" key="2">
    <citation type="journal article" date="2007" name="PLoS Biol.">
        <title>Principles of genome evolution in the Drosophila melanogaster species group.</title>
        <authorList>
            <person name="Ranz J.M."/>
            <person name="Maurin D."/>
            <person name="Chan Y.S."/>
            <person name="von Grotthuss M."/>
            <person name="Hillier L.W."/>
            <person name="Roote J."/>
            <person name="Ashburner M."/>
            <person name="Bergman C.M."/>
        </authorList>
    </citation>
    <scope>NUCLEOTIDE SEQUENCE [LARGE SCALE GENOMIC DNA]</scope>
    <source>
        <strain evidence="4">Tai18E2 / Tucson 14021-0261.01</strain>
    </source>
</reference>
<feature type="region of interest" description="Disordered" evidence="2">
    <location>
        <begin position="161"/>
        <end position="181"/>
    </location>
</feature>
<dbReference type="PhylomeDB" id="B4PDX0"/>
<dbReference type="PANTHER" id="PTHR12398">
    <property type="entry name" value="PROTEIN PHOSPHATASE INHIBITOR"/>
    <property type="match status" value="1"/>
</dbReference>
<dbReference type="Gene3D" id="6.10.250.1050">
    <property type="match status" value="2"/>
</dbReference>
<evidence type="ECO:0000256" key="1">
    <source>
        <dbReference type="ARBA" id="ARBA00005472"/>
    </source>
</evidence>
<dbReference type="AlphaFoldDB" id="B4PDX0"/>
<dbReference type="Proteomes" id="UP000002282">
    <property type="component" value="Chromosome 3L"/>
</dbReference>
<dbReference type="Pfam" id="PF04979">
    <property type="entry name" value="IPP-2"/>
    <property type="match status" value="1"/>
</dbReference>
<dbReference type="OrthoDB" id="551302at2759"/>
<accession>B4PDX0</accession>
<dbReference type="GO" id="GO:0030513">
    <property type="term" value="P:positive regulation of BMP signaling pathway"/>
    <property type="evidence" value="ECO:0007669"/>
    <property type="project" value="EnsemblMetazoa"/>
</dbReference>
<feature type="compositionally biased region" description="Low complexity" evidence="2">
    <location>
        <begin position="269"/>
        <end position="308"/>
    </location>
</feature>
<proteinExistence type="inferred from homology"/>